<feature type="region of interest" description="Disordered" evidence="1">
    <location>
        <begin position="16"/>
        <end position="107"/>
    </location>
</feature>
<sequence length="107" mass="11222">REQVQPWSSVHRLFCPGGSAPGWPGHHRLLPVPAAGPAGQADGHLSELAAGEPADEASQALQAFEQDAGFRPHADAGPAHGRPGAYAQRHQVRQHDPGPRDAPAPEV</sequence>
<dbReference type="EMBL" id="GEDC01026708">
    <property type="protein sequence ID" value="JAS10590.1"/>
    <property type="molecule type" value="Transcribed_RNA"/>
</dbReference>
<evidence type="ECO:0000256" key="1">
    <source>
        <dbReference type="SAM" id="MobiDB-lite"/>
    </source>
</evidence>
<proteinExistence type="predicted"/>
<gene>
    <name evidence="2" type="ORF">g.44485</name>
</gene>
<organism evidence="2">
    <name type="scientific">Clastoptera arizonana</name>
    <name type="common">Arizona spittle bug</name>
    <dbReference type="NCBI Taxonomy" id="38151"/>
    <lineage>
        <taxon>Eukaryota</taxon>
        <taxon>Metazoa</taxon>
        <taxon>Ecdysozoa</taxon>
        <taxon>Arthropoda</taxon>
        <taxon>Hexapoda</taxon>
        <taxon>Insecta</taxon>
        <taxon>Pterygota</taxon>
        <taxon>Neoptera</taxon>
        <taxon>Paraneoptera</taxon>
        <taxon>Hemiptera</taxon>
        <taxon>Auchenorrhyncha</taxon>
        <taxon>Cercopoidea</taxon>
        <taxon>Clastopteridae</taxon>
        <taxon>Clastoptera</taxon>
    </lineage>
</organism>
<evidence type="ECO:0000313" key="2">
    <source>
        <dbReference type="EMBL" id="JAS10590.1"/>
    </source>
</evidence>
<dbReference type="AlphaFoldDB" id="A0A1B6CBD5"/>
<name>A0A1B6CBD5_9HEMI</name>
<protein>
    <submittedName>
        <fullName evidence="2">Uncharacterized protein</fullName>
    </submittedName>
</protein>
<feature type="non-terminal residue" evidence="2">
    <location>
        <position position="1"/>
    </location>
</feature>
<accession>A0A1B6CBD5</accession>
<reference evidence="2" key="1">
    <citation type="submission" date="2015-12" db="EMBL/GenBank/DDBJ databases">
        <title>De novo transcriptome assembly of four potential Pierce s Disease insect vectors from Arizona vineyards.</title>
        <authorList>
            <person name="Tassone E.E."/>
        </authorList>
    </citation>
    <scope>NUCLEOTIDE SEQUENCE</scope>
</reference>